<dbReference type="GeneID" id="103308808"/>
<organism evidence="1 2">
    <name type="scientific">Acyrthosiphon pisum</name>
    <name type="common">Pea aphid</name>
    <dbReference type="NCBI Taxonomy" id="7029"/>
    <lineage>
        <taxon>Eukaryota</taxon>
        <taxon>Metazoa</taxon>
        <taxon>Ecdysozoa</taxon>
        <taxon>Arthropoda</taxon>
        <taxon>Hexapoda</taxon>
        <taxon>Insecta</taxon>
        <taxon>Pterygota</taxon>
        <taxon>Neoptera</taxon>
        <taxon>Paraneoptera</taxon>
        <taxon>Hemiptera</taxon>
        <taxon>Sternorrhyncha</taxon>
        <taxon>Aphidomorpha</taxon>
        <taxon>Aphidoidea</taxon>
        <taxon>Aphididae</taxon>
        <taxon>Macrosiphini</taxon>
        <taxon>Acyrthosiphon</taxon>
    </lineage>
</organism>
<proteinExistence type="predicted"/>
<dbReference type="OrthoDB" id="10451603at2759"/>
<protein>
    <submittedName>
        <fullName evidence="1">Uncharacterized protein</fullName>
    </submittedName>
</protein>
<dbReference type="RefSeq" id="XP_029347616.1">
    <property type="nucleotide sequence ID" value="XM_029491756.1"/>
</dbReference>
<dbReference type="Proteomes" id="UP000007819">
    <property type="component" value="Chromosome X"/>
</dbReference>
<dbReference type="KEGG" id="api:103308808"/>
<dbReference type="EnsemblMetazoa" id="XM_029491756.1">
    <property type="protein sequence ID" value="XP_029347616.1"/>
    <property type="gene ID" value="LOC103308808"/>
</dbReference>
<accession>A0A8R2NT17</accession>
<dbReference type="AlphaFoldDB" id="A0A8R2NT17"/>
<evidence type="ECO:0000313" key="2">
    <source>
        <dbReference type="Proteomes" id="UP000007819"/>
    </source>
</evidence>
<evidence type="ECO:0000313" key="1">
    <source>
        <dbReference type="EnsemblMetazoa" id="XP_029347616.1"/>
    </source>
</evidence>
<sequence>MERDHDNEFDDNDDTVQSPAQMYEDVIVELGRELPSKFVSGIHRYISTIIVPSGVGGVQDCLREMDRLIERYPSNHFYIIAEHEEHIHVAHICGYTGPTCRCSFLIRGTFWSLYRRRGLRRISRGIDLG</sequence>
<keyword evidence="2" id="KW-1185">Reference proteome</keyword>
<name>A0A8R2NT17_ACYPI</name>
<reference evidence="2" key="1">
    <citation type="submission" date="2010-06" db="EMBL/GenBank/DDBJ databases">
        <authorList>
            <person name="Jiang H."/>
            <person name="Abraham K."/>
            <person name="Ali S."/>
            <person name="Alsbrooks S.L."/>
            <person name="Anim B.N."/>
            <person name="Anosike U.S."/>
            <person name="Attaway T."/>
            <person name="Bandaranaike D.P."/>
            <person name="Battles P.K."/>
            <person name="Bell S.N."/>
            <person name="Bell A.V."/>
            <person name="Beltran B."/>
            <person name="Bickham C."/>
            <person name="Bustamante Y."/>
            <person name="Caleb T."/>
            <person name="Canada A."/>
            <person name="Cardenas V."/>
            <person name="Carter K."/>
            <person name="Chacko J."/>
            <person name="Chandrabose M.N."/>
            <person name="Chavez D."/>
            <person name="Chavez A."/>
            <person name="Chen L."/>
            <person name="Chu H.-S."/>
            <person name="Claassen K.J."/>
            <person name="Cockrell R."/>
            <person name="Collins M."/>
            <person name="Cooper J.A."/>
            <person name="Cree A."/>
            <person name="Curry S.M."/>
            <person name="Da Y."/>
            <person name="Dao M.D."/>
            <person name="Das B."/>
            <person name="Davila M.-L."/>
            <person name="Davy-Carroll L."/>
            <person name="Denson S."/>
            <person name="Dinh H."/>
            <person name="Ebong V.E."/>
            <person name="Edwards J.R."/>
            <person name="Egan A."/>
            <person name="El-Daye J."/>
            <person name="Escobedo L."/>
            <person name="Fernandez S."/>
            <person name="Fernando P.R."/>
            <person name="Flagg N."/>
            <person name="Forbes L.D."/>
            <person name="Fowler R.G."/>
            <person name="Fu Q."/>
            <person name="Gabisi R.A."/>
            <person name="Ganer J."/>
            <person name="Garbino Pronczuk A."/>
            <person name="Garcia R.M."/>
            <person name="Garner T."/>
            <person name="Garrett T.E."/>
            <person name="Gonzalez D.A."/>
            <person name="Hamid H."/>
            <person name="Hawkins E.S."/>
            <person name="Hirani K."/>
            <person name="Hogues M.E."/>
            <person name="Hollins B."/>
            <person name="Hsiao C.-H."/>
            <person name="Jabil R."/>
            <person name="James M.L."/>
            <person name="Jhangiani S.N."/>
            <person name="Johnson B."/>
            <person name="Johnson Q."/>
            <person name="Joshi V."/>
            <person name="Kalu J.B."/>
            <person name="Kam C."/>
            <person name="Kashfia A."/>
            <person name="Keebler J."/>
            <person name="Kisamo H."/>
            <person name="Kovar C.L."/>
            <person name="Lago L.A."/>
            <person name="Lai C.-Y."/>
            <person name="Laidlaw J."/>
            <person name="Lara F."/>
            <person name="Le T.-K."/>
            <person name="Lee S.L."/>
            <person name="Legall F.H."/>
            <person name="Lemon S.J."/>
            <person name="Lewis L.R."/>
            <person name="Li B."/>
            <person name="Liu Y."/>
            <person name="Liu Y.-S."/>
            <person name="Lopez J."/>
            <person name="Lozado R.J."/>
            <person name="Lu J."/>
            <person name="Madu R.C."/>
            <person name="Maheshwari M."/>
            <person name="Maheshwari R."/>
            <person name="Malloy K."/>
            <person name="Martinez E."/>
            <person name="Mathew T."/>
            <person name="Mercado I.C."/>
            <person name="Mercado C."/>
            <person name="Meyer B."/>
            <person name="Montgomery K."/>
            <person name="Morgan M.B."/>
            <person name="Munidasa M."/>
            <person name="Nazareth L.V."/>
            <person name="Nelson J."/>
            <person name="Ng B.M."/>
            <person name="Nguyen N.B."/>
            <person name="Nguyen P.Q."/>
            <person name="Nguyen T."/>
            <person name="Obregon M."/>
            <person name="Okwuonu G.O."/>
            <person name="Onwere C.G."/>
            <person name="Orozco G."/>
            <person name="Parra A."/>
            <person name="Patel S."/>
            <person name="Patil S."/>
            <person name="Perez A."/>
            <person name="Perez Y."/>
            <person name="Pham C."/>
            <person name="Primus E.L."/>
            <person name="Pu L.-L."/>
            <person name="Puazo M."/>
            <person name="Qin X."/>
            <person name="Quiroz J.B."/>
            <person name="Reese J."/>
            <person name="Richards S."/>
            <person name="Rives C.M."/>
            <person name="Robberts R."/>
            <person name="Ruiz S.J."/>
            <person name="Ruiz M.J."/>
            <person name="Santibanez J."/>
            <person name="Schneider B.W."/>
            <person name="Sisson I."/>
            <person name="Smith M."/>
            <person name="Sodergren E."/>
            <person name="Song X.-Z."/>
            <person name="Song B.B."/>
            <person name="Summersgill H."/>
            <person name="Thelus R."/>
            <person name="Thornton R.D."/>
            <person name="Trejos Z.Y."/>
            <person name="Usmani K."/>
            <person name="Vattathil S."/>
            <person name="Villasana D."/>
            <person name="Walker D.L."/>
            <person name="Wang S."/>
            <person name="Wang K."/>
            <person name="White C.S."/>
            <person name="Williams A.C."/>
            <person name="Williamson J."/>
            <person name="Wilson K."/>
            <person name="Woghiren I.O."/>
            <person name="Woodworth J.R."/>
            <person name="Worley K.C."/>
            <person name="Wright R.A."/>
            <person name="Wu W."/>
            <person name="Young L."/>
            <person name="Zhang L."/>
            <person name="Zhang J."/>
            <person name="Zhu Y."/>
            <person name="Muzny D.M."/>
            <person name="Weinstock G."/>
            <person name="Gibbs R.A."/>
        </authorList>
    </citation>
    <scope>NUCLEOTIDE SEQUENCE [LARGE SCALE GENOMIC DNA]</scope>
    <source>
        <strain evidence="2">LSR1</strain>
    </source>
</reference>
<reference evidence="1" key="2">
    <citation type="submission" date="2022-06" db="UniProtKB">
        <authorList>
            <consortium name="EnsemblMetazoa"/>
        </authorList>
    </citation>
    <scope>IDENTIFICATION</scope>
</reference>